<proteinExistence type="inferred from homology"/>
<reference evidence="6" key="2">
    <citation type="submission" date="2023-03" db="EMBL/GenBank/DDBJ databases">
        <authorList>
            <person name="Inwood S.N."/>
            <person name="Skelly J.G."/>
            <person name="Guhlin J."/>
            <person name="Harrop T.W.R."/>
            <person name="Goldson S.G."/>
            <person name="Dearden P.K."/>
        </authorList>
    </citation>
    <scope>NUCLEOTIDE SEQUENCE</scope>
    <source>
        <strain evidence="6">Lincoln</strain>
        <tissue evidence="6">Whole body</tissue>
    </source>
</reference>
<evidence type="ECO:0000256" key="4">
    <source>
        <dbReference type="PROSITE-ProRule" id="PRU00175"/>
    </source>
</evidence>
<comment type="caution">
    <text evidence="6">The sequence shown here is derived from an EMBL/GenBank/DDBJ whole genome shotgun (WGS) entry which is preliminary data.</text>
</comment>
<keyword evidence="7" id="KW-1185">Reference proteome</keyword>
<dbReference type="SUPFAM" id="SSF50978">
    <property type="entry name" value="WD40 repeat-like"/>
    <property type="match status" value="1"/>
</dbReference>
<dbReference type="PROSITE" id="PS50089">
    <property type="entry name" value="ZF_RING_2"/>
    <property type="match status" value="1"/>
</dbReference>
<dbReference type="GO" id="GO:0006623">
    <property type="term" value="P:protein targeting to vacuole"/>
    <property type="evidence" value="ECO:0007669"/>
    <property type="project" value="InterPro"/>
</dbReference>
<dbReference type="InterPro" id="IPR001841">
    <property type="entry name" value="Znf_RING"/>
</dbReference>
<comment type="similarity">
    <text evidence="1">Belongs to the VPS8 family.</text>
</comment>
<sequence>MGLKMAENGFESDIGSQENLAVETISFDIEELDDTEYAIPAVDKLPSLESILTEADCGSLSGAEFDVGTISTEAVDGSETTSVGSLLSLNSLSRPATRNPELPLSGIILKHAIMRGITSQIKSASEKVNAGLASAVAAGGVMVVIGTSHGLLLAFDSKQTLRWCNQEARHQGSVSALGFNHDGTRLLAGFAGGHILMIDSSNGKVLRTLTEVHAPGTAVLHVKFTDLPTLALCSDSGGSVFELSFTRVMGVRGCESKCLFSGSRGEVCTMEPLLLNHLPRHPLKNYILVALATLSKVIVVCIRPRMRVVLTHPLTGPSTAPPQVSWQLVVIQAPDATRVIDPVLALARNTAIYFYQVCSETGSRVRLMPLRRMTFSNTISNLRWLNTRSLAVLDIHERLHLLDVRTQEDLEVIDLSTVGISYASSHFKGLSTGGNVSKAMALAGERACYNSVTASSSQLLLLGTRRLHVVFIRTWSERLRYLTLQKRFPEALALGLSFYQDKGKAVVGLSGLKKIRKRLTFIKTSEVLMQYMQELVKSSTDDYIDSEIISTCVDYAVQLENTHLLFGPLWDLVSEIPTLKACYLRALEGPLLDGSLPPRLPPLIAQQIIALYDREEKFESLQTIAVLLDVDCLDMHQVTTICRRRCLWEALIHLQTTALGDFTAPLHQLMPLLQDFLNNSNDETKSTSSRDCIKLGNAILVYSSCCLAGRGFPRGELPNGQPQRAKAEVLRALLSQHSSLAADSERQYPYLRTLLRFDTRGFLDVIAMAFQESEFQTEMGLRQRQRLIDILLNIVMPSTPLSPESSDYLESNQKAAVLIFVANEVSDGNVSLDNSVLNRLVEILCSDNANITTRDQRLERENAVLQLLTSKKLTSITDNVLLNLAQRANFLRISEVLYSARDDWTSVCKCIISDPYRQHEIWQWLEHLSTIALTSTILAHVATLIDINVDRISGIIARRIPAKFNTILERLNNNPYLEYTILSSLYHLNQYREDEESKLELTTQHLERLLILMCNYESQNVVNHINGAHGCRLDEALKIVHEAGHQDAEAVMLEKMGNYEGAFDLLLNKLHEQLKIYYADDIADSDVVYATIQISGLCRRSAGNLDWMPLVETVLQPQSDNNNQRVEKLRGKLLRVVLEALSGTTALSVVLERILKHPLATSGTIGDIRQLLMGVLTHSRYEQILVETTSRLVSLELHEALKKSLRDGAKGCASVSAICPVCQKHLAHCKDYTVFFECGHGFHSHCLGDTKFCYKCLNEKGWAPVASNYEVPEPRPPERSPIVPPAFMRQRDITLKLGAPTILPDVEGIF</sequence>
<evidence type="ECO:0000259" key="5">
    <source>
        <dbReference type="PROSITE" id="PS50089"/>
    </source>
</evidence>
<dbReference type="Pfam" id="PF12816">
    <property type="entry name" value="TPR_Vps8"/>
    <property type="match status" value="1"/>
</dbReference>
<dbReference type="InterPro" id="IPR015943">
    <property type="entry name" value="WD40/YVTN_repeat-like_dom_sf"/>
</dbReference>
<dbReference type="InterPro" id="IPR025941">
    <property type="entry name" value="Vps8_central_dom"/>
</dbReference>
<evidence type="ECO:0000313" key="7">
    <source>
        <dbReference type="Proteomes" id="UP001168972"/>
    </source>
</evidence>
<dbReference type="Gene3D" id="2.130.10.10">
    <property type="entry name" value="YVTN repeat-like/Quinoprotein amine dehydrogenase"/>
    <property type="match status" value="1"/>
</dbReference>
<gene>
    <name evidence="6" type="ORF">PV327_001582</name>
</gene>
<evidence type="ECO:0000313" key="6">
    <source>
        <dbReference type="EMBL" id="KAK0167709.1"/>
    </source>
</evidence>
<organism evidence="6 7">
    <name type="scientific">Microctonus hyperodae</name>
    <name type="common">Parasitoid wasp</name>
    <dbReference type="NCBI Taxonomy" id="165561"/>
    <lineage>
        <taxon>Eukaryota</taxon>
        <taxon>Metazoa</taxon>
        <taxon>Ecdysozoa</taxon>
        <taxon>Arthropoda</taxon>
        <taxon>Hexapoda</taxon>
        <taxon>Insecta</taxon>
        <taxon>Pterygota</taxon>
        <taxon>Neoptera</taxon>
        <taxon>Endopterygota</taxon>
        <taxon>Hymenoptera</taxon>
        <taxon>Apocrita</taxon>
        <taxon>Ichneumonoidea</taxon>
        <taxon>Braconidae</taxon>
        <taxon>Euphorinae</taxon>
        <taxon>Microctonus</taxon>
    </lineage>
</organism>
<keyword evidence="2 4" id="KW-0479">Metal-binding</keyword>
<reference evidence="6" key="1">
    <citation type="journal article" date="2023" name="bioRxiv">
        <title>Scaffold-level genome assemblies of two parasitoid biocontrol wasps reveal the parthenogenesis mechanism and an associated novel virus.</title>
        <authorList>
            <person name="Inwood S."/>
            <person name="Skelly J."/>
            <person name="Guhlin J."/>
            <person name="Harrop T."/>
            <person name="Goldson S."/>
            <person name="Dearden P."/>
        </authorList>
    </citation>
    <scope>NUCLEOTIDE SEQUENCE</scope>
    <source>
        <strain evidence="6">Lincoln</strain>
        <tissue evidence="6">Whole body</tissue>
    </source>
</reference>
<accession>A0AA39KN97</accession>
<dbReference type="InterPro" id="IPR036322">
    <property type="entry name" value="WD40_repeat_dom_sf"/>
</dbReference>
<keyword evidence="2 4" id="KW-0863">Zinc-finger</keyword>
<dbReference type="GO" id="GO:0034058">
    <property type="term" value="P:endosomal vesicle fusion"/>
    <property type="evidence" value="ECO:0007669"/>
    <property type="project" value="TreeGrafter"/>
</dbReference>
<dbReference type="Pfam" id="PF23556">
    <property type="entry name" value="TPR_Vps41"/>
    <property type="match status" value="1"/>
</dbReference>
<feature type="domain" description="RING-type" evidence="5">
    <location>
        <begin position="1219"/>
        <end position="1256"/>
    </location>
</feature>
<dbReference type="PANTHER" id="PTHR12616">
    <property type="entry name" value="VACUOLAR PROTEIN SORTING VPS41"/>
    <property type="match status" value="1"/>
</dbReference>
<dbReference type="Pfam" id="PF23410">
    <property type="entry name" value="Beta-prop_VPS8"/>
    <property type="match status" value="1"/>
</dbReference>
<evidence type="ECO:0000256" key="2">
    <source>
        <dbReference type="ARBA" id="ARBA00022771"/>
    </source>
</evidence>
<dbReference type="Proteomes" id="UP001168972">
    <property type="component" value="Unassembled WGS sequence"/>
</dbReference>
<dbReference type="PANTHER" id="PTHR12616:SF8">
    <property type="entry name" value="VACUOLAR PROTEIN SORTING-ASSOCIATED PROTEIN 8 HOMOLOG"/>
    <property type="match status" value="1"/>
</dbReference>
<dbReference type="GO" id="GO:0005770">
    <property type="term" value="C:late endosome"/>
    <property type="evidence" value="ECO:0007669"/>
    <property type="project" value="TreeGrafter"/>
</dbReference>
<evidence type="ECO:0000256" key="3">
    <source>
        <dbReference type="ARBA" id="ARBA00022833"/>
    </source>
</evidence>
<dbReference type="EMBL" id="JAQQBR010001831">
    <property type="protein sequence ID" value="KAK0167709.1"/>
    <property type="molecule type" value="Genomic_DNA"/>
</dbReference>
<keyword evidence="3" id="KW-0862">Zinc</keyword>
<dbReference type="InterPro" id="IPR045111">
    <property type="entry name" value="Vps41/Vps8"/>
</dbReference>
<dbReference type="GO" id="GO:0030897">
    <property type="term" value="C:HOPS complex"/>
    <property type="evidence" value="ECO:0007669"/>
    <property type="project" value="TreeGrafter"/>
</dbReference>
<protein>
    <recommendedName>
        <fullName evidence="5">RING-type domain-containing protein</fullName>
    </recommendedName>
</protein>
<name>A0AA39KN97_MICHY</name>
<dbReference type="GO" id="GO:0008270">
    <property type="term" value="F:zinc ion binding"/>
    <property type="evidence" value="ECO:0007669"/>
    <property type="project" value="UniProtKB-KW"/>
</dbReference>
<evidence type="ECO:0000256" key="1">
    <source>
        <dbReference type="ARBA" id="ARBA00009422"/>
    </source>
</evidence>